<evidence type="ECO:0000313" key="1">
    <source>
        <dbReference type="EMBL" id="KAI0033946.1"/>
    </source>
</evidence>
<comment type="caution">
    <text evidence="1">The sequence shown here is derived from an EMBL/GenBank/DDBJ whole genome shotgun (WGS) entry which is preliminary data.</text>
</comment>
<accession>A0ACB8QR92</accession>
<sequence length="530" mass="57032">MQHILLAALAISVQQGIVHAQTTVPLKSVDLGYATYQTDVGLDVGVTSFLGIRYAAAPIGDLRFRAPRPPPNIPGIQNASVQPDECFQGRNGINSTSPFRKRTANVPNEDCLFVNVHVPTKSTPDSNLPVFVWIHGGGFAGGSNGAGNPAQTFVHNSNGSVISVQMQYRLGFLAGQTVANDGVLNAGLLDQNMALQWVQKYISFFGGDPTKVTIHGESAGAGSVLQHIVAHGGNTQPPLFRAAMMSSPFLPFQYAFDDPISEEIYSMITSLTNCTDRTLACLRSVDAETLNAATNTVDLSNFFGVFTFVPVVDGTFIVERPTVTLKKKQTNSDVVLAITNSHEGDIFTDPMTLMNNNTTLAEYVAELFPRMNDSSIQQAVVLYSNIGLSTVSEQAAEVMGDSIFVCPAFYVLDAFGNSAWKGQFAIPPALHGGDLAYLFADASNGFPPVNNSDFVRAFQEAFFGPVIFLDPNVHLSPVVTPEWPSYEDGQQTMLFNVTDAGATNITIVGPDQALLKRCTFWNSLGEVNAQ</sequence>
<name>A0ACB8QR92_9AGAM</name>
<dbReference type="Proteomes" id="UP000814128">
    <property type="component" value="Unassembled WGS sequence"/>
</dbReference>
<dbReference type="EMBL" id="MU273509">
    <property type="protein sequence ID" value="KAI0033946.1"/>
    <property type="molecule type" value="Genomic_DNA"/>
</dbReference>
<organism evidence="1 2">
    <name type="scientific">Vararia minispora EC-137</name>
    <dbReference type="NCBI Taxonomy" id="1314806"/>
    <lineage>
        <taxon>Eukaryota</taxon>
        <taxon>Fungi</taxon>
        <taxon>Dikarya</taxon>
        <taxon>Basidiomycota</taxon>
        <taxon>Agaricomycotina</taxon>
        <taxon>Agaricomycetes</taxon>
        <taxon>Russulales</taxon>
        <taxon>Lachnocladiaceae</taxon>
        <taxon>Vararia</taxon>
    </lineage>
</organism>
<protein>
    <submittedName>
        <fullName evidence="1">Alpha/beta-hydrolase</fullName>
    </submittedName>
</protein>
<proteinExistence type="predicted"/>
<keyword evidence="2" id="KW-1185">Reference proteome</keyword>
<gene>
    <name evidence="1" type="ORF">K488DRAFT_46668</name>
</gene>
<reference evidence="1" key="1">
    <citation type="submission" date="2021-02" db="EMBL/GenBank/DDBJ databases">
        <authorList>
            <consortium name="DOE Joint Genome Institute"/>
            <person name="Ahrendt S."/>
            <person name="Looney B.P."/>
            <person name="Miyauchi S."/>
            <person name="Morin E."/>
            <person name="Drula E."/>
            <person name="Courty P.E."/>
            <person name="Chicoki N."/>
            <person name="Fauchery L."/>
            <person name="Kohler A."/>
            <person name="Kuo A."/>
            <person name="Labutti K."/>
            <person name="Pangilinan J."/>
            <person name="Lipzen A."/>
            <person name="Riley R."/>
            <person name="Andreopoulos W."/>
            <person name="He G."/>
            <person name="Johnson J."/>
            <person name="Barry K.W."/>
            <person name="Grigoriev I.V."/>
            <person name="Nagy L."/>
            <person name="Hibbett D."/>
            <person name="Henrissat B."/>
            <person name="Matheny P.B."/>
            <person name="Labbe J."/>
            <person name="Martin F."/>
        </authorList>
    </citation>
    <scope>NUCLEOTIDE SEQUENCE</scope>
    <source>
        <strain evidence="1">EC-137</strain>
    </source>
</reference>
<reference evidence="1" key="2">
    <citation type="journal article" date="2022" name="New Phytol.">
        <title>Evolutionary transition to the ectomycorrhizal habit in the genomes of a hyperdiverse lineage of mushroom-forming fungi.</title>
        <authorList>
            <person name="Looney B."/>
            <person name="Miyauchi S."/>
            <person name="Morin E."/>
            <person name="Drula E."/>
            <person name="Courty P.E."/>
            <person name="Kohler A."/>
            <person name="Kuo A."/>
            <person name="LaButti K."/>
            <person name="Pangilinan J."/>
            <person name="Lipzen A."/>
            <person name="Riley R."/>
            <person name="Andreopoulos W."/>
            <person name="He G."/>
            <person name="Johnson J."/>
            <person name="Nolan M."/>
            <person name="Tritt A."/>
            <person name="Barry K.W."/>
            <person name="Grigoriev I.V."/>
            <person name="Nagy L.G."/>
            <person name="Hibbett D."/>
            <person name="Henrissat B."/>
            <person name="Matheny P.B."/>
            <person name="Labbe J."/>
            <person name="Martin F.M."/>
        </authorList>
    </citation>
    <scope>NUCLEOTIDE SEQUENCE</scope>
    <source>
        <strain evidence="1">EC-137</strain>
    </source>
</reference>
<evidence type="ECO:0000313" key="2">
    <source>
        <dbReference type="Proteomes" id="UP000814128"/>
    </source>
</evidence>